<dbReference type="InterPro" id="IPR026960">
    <property type="entry name" value="RVT-Znf"/>
</dbReference>
<evidence type="ECO:0000259" key="1">
    <source>
        <dbReference type="Pfam" id="PF13966"/>
    </source>
</evidence>
<name>A0AAV5EQR5_ELECO</name>
<dbReference type="AlphaFoldDB" id="A0AAV5EQR5"/>
<organism evidence="2 3">
    <name type="scientific">Eleusine coracana subsp. coracana</name>
    <dbReference type="NCBI Taxonomy" id="191504"/>
    <lineage>
        <taxon>Eukaryota</taxon>
        <taxon>Viridiplantae</taxon>
        <taxon>Streptophyta</taxon>
        <taxon>Embryophyta</taxon>
        <taxon>Tracheophyta</taxon>
        <taxon>Spermatophyta</taxon>
        <taxon>Magnoliopsida</taxon>
        <taxon>Liliopsida</taxon>
        <taxon>Poales</taxon>
        <taxon>Poaceae</taxon>
        <taxon>PACMAD clade</taxon>
        <taxon>Chloridoideae</taxon>
        <taxon>Cynodonteae</taxon>
        <taxon>Eleusininae</taxon>
        <taxon>Eleusine</taxon>
    </lineage>
</organism>
<proteinExistence type="predicted"/>
<dbReference type="Proteomes" id="UP001054889">
    <property type="component" value="Unassembled WGS sequence"/>
</dbReference>
<dbReference type="Pfam" id="PF13966">
    <property type="entry name" value="zf-RVT"/>
    <property type="match status" value="1"/>
</dbReference>
<sequence>MGCSEADLAPYVFQAVPLKTRKQRTVAQGTFDQSWPTDIQGGLCMIGLFEYFRLWDVLLEMHLSPMEDVHTWRFDSSGQFSSNSAYRAFNGAIPFEHGRRLWKSWAPHKCKVFLWLAIWNRRWTADRLAKQDLPHPSKCTLCDQEDEGVQHLLTTSVPENSGFISWNCLGSQTKRRVNMRYPLLSGGERLS</sequence>
<keyword evidence="3" id="KW-1185">Reference proteome</keyword>
<dbReference type="EMBL" id="BQKI01000077">
    <property type="protein sequence ID" value="GJN24926.1"/>
    <property type="molecule type" value="Genomic_DNA"/>
</dbReference>
<gene>
    <name evidence="2" type="primary">gb12704</name>
    <name evidence="2" type="ORF">PR202_gb12704</name>
</gene>
<evidence type="ECO:0000313" key="2">
    <source>
        <dbReference type="EMBL" id="GJN24926.1"/>
    </source>
</evidence>
<evidence type="ECO:0000313" key="3">
    <source>
        <dbReference type="Proteomes" id="UP001054889"/>
    </source>
</evidence>
<reference evidence="2" key="1">
    <citation type="journal article" date="2018" name="DNA Res.">
        <title>Multiple hybrid de novo genome assembly of finger millet, an orphan allotetraploid crop.</title>
        <authorList>
            <person name="Hatakeyama M."/>
            <person name="Aluri S."/>
            <person name="Balachadran M.T."/>
            <person name="Sivarajan S.R."/>
            <person name="Patrignani A."/>
            <person name="Gruter S."/>
            <person name="Poveda L."/>
            <person name="Shimizu-Inatsugi R."/>
            <person name="Baeten J."/>
            <person name="Francoijs K.J."/>
            <person name="Nataraja K.N."/>
            <person name="Reddy Y.A.N."/>
            <person name="Phadnis S."/>
            <person name="Ravikumar R.L."/>
            <person name="Schlapbach R."/>
            <person name="Sreeman S.M."/>
            <person name="Shimizu K.K."/>
        </authorList>
    </citation>
    <scope>NUCLEOTIDE SEQUENCE</scope>
</reference>
<comment type="caution">
    <text evidence="2">The sequence shown here is derived from an EMBL/GenBank/DDBJ whole genome shotgun (WGS) entry which is preliminary data.</text>
</comment>
<reference evidence="2" key="2">
    <citation type="submission" date="2021-12" db="EMBL/GenBank/DDBJ databases">
        <title>Resequencing data analysis of finger millet.</title>
        <authorList>
            <person name="Hatakeyama M."/>
            <person name="Aluri S."/>
            <person name="Balachadran M.T."/>
            <person name="Sivarajan S.R."/>
            <person name="Poveda L."/>
            <person name="Shimizu-Inatsugi R."/>
            <person name="Schlapbach R."/>
            <person name="Sreeman S.M."/>
            <person name="Shimizu K.K."/>
        </authorList>
    </citation>
    <scope>NUCLEOTIDE SEQUENCE</scope>
</reference>
<protein>
    <recommendedName>
        <fullName evidence="1">Reverse transcriptase zinc-binding domain-containing protein</fullName>
    </recommendedName>
</protein>
<accession>A0AAV5EQR5</accession>
<feature type="domain" description="Reverse transcriptase zinc-binding" evidence="1">
    <location>
        <begin position="80"/>
        <end position="156"/>
    </location>
</feature>